<feature type="region of interest" description="Disordered" evidence="2">
    <location>
        <begin position="293"/>
        <end position="349"/>
    </location>
</feature>
<feature type="compositionally biased region" description="Basic and acidic residues" evidence="2">
    <location>
        <begin position="330"/>
        <end position="344"/>
    </location>
</feature>
<dbReference type="PANTHER" id="PTHR37200:SF1">
    <property type="entry name" value="RNA-BINDING (RRM_RBD_RNP MOTIFS) FAMILY PROTEIN"/>
    <property type="match status" value="1"/>
</dbReference>
<dbReference type="PANTHER" id="PTHR37200">
    <property type="entry name" value="RNA-BINDING (RRM/RBD/RNP MOTIFS) FAMILY PROTEIN"/>
    <property type="match status" value="1"/>
</dbReference>
<dbReference type="GO" id="GO:0003723">
    <property type="term" value="F:RNA binding"/>
    <property type="evidence" value="ECO:0007669"/>
    <property type="project" value="UniProtKB-UniRule"/>
</dbReference>
<proteinExistence type="predicted"/>
<gene>
    <name evidence="4" type="ORF">TIFTF001_010902</name>
</gene>
<evidence type="ECO:0000256" key="1">
    <source>
        <dbReference type="PROSITE-ProRule" id="PRU00176"/>
    </source>
</evidence>
<feature type="region of interest" description="Disordered" evidence="2">
    <location>
        <begin position="79"/>
        <end position="104"/>
    </location>
</feature>
<dbReference type="InterPro" id="IPR035979">
    <property type="entry name" value="RBD_domain_sf"/>
</dbReference>
<comment type="caution">
    <text evidence="4">The sequence shown here is derived from an EMBL/GenBank/DDBJ whole genome shotgun (WGS) entry which is preliminary data.</text>
</comment>
<name>A0AA88D3S4_FICCA</name>
<feature type="compositionally biased region" description="Basic and acidic residues" evidence="2">
    <location>
        <begin position="412"/>
        <end position="422"/>
    </location>
</feature>
<evidence type="ECO:0000256" key="2">
    <source>
        <dbReference type="SAM" id="MobiDB-lite"/>
    </source>
</evidence>
<reference evidence="4" key="1">
    <citation type="submission" date="2023-07" db="EMBL/GenBank/DDBJ databases">
        <title>draft genome sequence of fig (Ficus carica).</title>
        <authorList>
            <person name="Takahashi T."/>
            <person name="Nishimura K."/>
        </authorList>
    </citation>
    <scope>NUCLEOTIDE SEQUENCE</scope>
</reference>
<dbReference type="AlphaFoldDB" id="A0AA88D3S4"/>
<evidence type="ECO:0000313" key="4">
    <source>
        <dbReference type="EMBL" id="GMN41681.1"/>
    </source>
</evidence>
<keyword evidence="1" id="KW-0694">RNA-binding</keyword>
<accession>A0AA88D3S4</accession>
<dbReference type="CDD" id="cd00590">
    <property type="entry name" value="RRM_SF"/>
    <property type="match status" value="1"/>
</dbReference>
<dbReference type="Proteomes" id="UP001187192">
    <property type="component" value="Unassembled WGS sequence"/>
</dbReference>
<keyword evidence="5" id="KW-1185">Reference proteome</keyword>
<dbReference type="InterPro" id="IPR012677">
    <property type="entry name" value="Nucleotide-bd_a/b_plait_sf"/>
</dbReference>
<dbReference type="PROSITE" id="PS50102">
    <property type="entry name" value="RRM"/>
    <property type="match status" value="1"/>
</dbReference>
<protein>
    <recommendedName>
        <fullName evidence="3">RRM domain-containing protein</fullName>
    </recommendedName>
</protein>
<evidence type="ECO:0000313" key="5">
    <source>
        <dbReference type="Proteomes" id="UP001187192"/>
    </source>
</evidence>
<feature type="compositionally biased region" description="Polar residues" evidence="2">
    <location>
        <begin position="301"/>
        <end position="312"/>
    </location>
</feature>
<dbReference type="SUPFAM" id="SSF54928">
    <property type="entry name" value="RNA-binding domain, RBD"/>
    <property type="match status" value="1"/>
</dbReference>
<feature type="region of interest" description="Disordered" evidence="2">
    <location>
        <begin position="412"/>
        <end position="446"/>
    </location>
</feature>
<feature type="domain" description="RRM" evidence="3">
    <location>
        <begin position="206"/>
        <end position="293"/>
    </location>
</feature>
<feature type="compositionally biased region" description="Basic residues" evidence="2">
    <location>
        <begin position="423"/>
        <end position="438"/>
    </location>
</feature>
<organism evidence="4 5">
    <name type="scientific">Ficus carica</name>
    <name type="common">Common fig</name>
    <dbReference type="NCBI Taxonomy" id="3494"/>
    <lineage>
        <taxon>Eukaryota</taxon>
        <taxon>Viridiplantae</taxon>
        <taxon>Streptophyta</taxon>
        <taxon>Embryophyta</taxon>
        <taxon>Tracheophyta</taxon>
        <taxon>Spermatophyta</taxon>
        <taxon>Magnoliopsida</taxon>
        <taxon>eudicotyledons</taxon>
        <taxon>Gunneridae</taxon>
        <taxon>Pentapetalae</taxon>
        <taxon>rosids</taxon>
        <taxon>fabids</taxon>
        <taxon>Rosales</taxon>
        <taxon>Moraceae</taxon>
        <taxon>Ficeae</taxon>
        <taxon>Ficus</taxon>
    </lineage>
</organism>
<sequence>MPSTGGFPLPCSSKSLLTTHTITSTSSSHAFPCKTQLIRFALSIPNPASDASLFTAFRPIGLSFPSLPQFRHAHLAFSSPLAQRRGGSRPSKRGGPPPPSLEEMEAFDDEFGGEYDEEEFDDLEDDDGSVVFPFDKMNKWLENKPRGFGEGKVYDTSTEDQLLEEMRLSGLAQAANLEKLKNAPVKPVSKQDEQKKKANELVPNGVRVRVVNLPKKKNVHRDLSTAFKEVPGLLSINPAVLGNKKTRDPICKGFAFVDFKSEEHATRFIQMFSRQAITFGKIQKQIKYEMMNPRTSESDLEQASTDENTYDSPQLEVHGLREDQCEDSETNDHSLDEEWEHSASDEYDVPDDELNISEWEDISENLDSITITELSHNNDDIEQTTESEFIGESLSSNIERIQALENELLSKGKEGKVPERKLPLRAKGGKVPKKNPAAKRKEVKVPKLDIPGSSKRLKVKERAVFTDVFSKYGLKSAVASKEES</sequence>
<dbReference type="InterPro" id="IPR000504">
    <property type="entry name" value="RRM_dom"/>
</dbReference>
<dbReference type="EMBL" id="BTGU01000013">
    <property type="protein sequence ID" value="GMN41681.1"/>
    <property type="molecule type" value="Genomic_DNA"/>
</dbReference>
<evidence type="ECO:0000259" key="3">
    <source>
        <dbReference type="PROSITE" id="PS50102"/>
    </source>
</evidence>
<dbReference type="Gene3D" id="3.30.70.330">
    <property type="match status" value="1"/>
</dbReference>